<evidence type="ECO:0008006" key="4">
    <source>
        <dbReference type="Google" id="ProtNLM"/>
    </source>
</evidence>
<dbReference type="InterPro" id="IPR015797">
    <property type="entry name" value="NUDIX_hydrolase-like_dom_sf"/>
</dbReference>
<gene>
    <name evidence="2" type="ordered locus">Celgi_1264</name>
</gene>
<dbReference type="Proteomes" id="UP000000485">
    <property type="component" value="Chromosome"/>
</dbReference>
<protein>
    <recommendedName>
        <fullName evidence="4">NUDIX hydrolase</fullName>
    </recommendedName>
</protein>
<proteinExistence type="predicted"/>
<dbReference type="Gene3D" id="3.90.79.10">
    <property type="entry name" value="Nucleoside Triphosphate Pyrophosphohydrolase"/>
    <property type="match status" value="1"/>
</dbReference>
<dbReference type="OrthoDB" id="5149252at2"/>
<keyword evidence="3" id="KW-1185">Reference proteome</keyword>
<reference evidence="3" key="1">
    <citation type="submission" date="2011-04" db="EMBL/GenBank/DDBJ databases">
        <title>Complete sequence of Cellvibrio gilvus ATCC 13127.</title>
        <authorList>
            <person name="Lucas S."/>
            <person name="Han J."/>
            <person name="Lapidus A."/>
            <person name="Cheng J.-F."/>
            <person name="Goodwin L."/>
            <person name="Pitluck S."/>
            <person name="Peters L."/>
            <person name="Munk A."/>
            <person name="Detter J.C."/>
            <person name="Han C."/>
            <person name="Tapia R."/>
            <person name="Land M."/>
            <person name="Hauser L."/>
            <person name="Kyrpides N."/>
            <person name="Ivanova N."/>
            <person name="Ovchinnikova G."/>
            <person name="Pagani I."/>
            <person name="Mead D."/>
            <person name="Brumm P."/>
            <person name="Woyke T."/>
        </authorList>
    </citation>
    <scope>NUCLEOTIDE SEQUENCE [LARGE SCALE GENOMIC DNA]</scope>
    <source>
        <strain evidence="3">ATCC 13127 / NRRL B-14078</strain>
    </source>
</reference>
<keyword evidence="1" id="KW-0472">Membrane</keyword>
<keyword evidence="1" id="KW-0812">Transmembrane</keyword>
<name>F8A2C6_CELGA</name>
<feature type="transmembrane region" description="Helical" evidence="1">
    <location>
        <begin position="6"/>
        <end position="29"/>
    </location>
</feature>
<dbReference type="HOGENOM" id="CLU_568257_0_0_11"/>
<organism evidence="2 3">
    <name type="scientific">Cellulomonas gilvus (strain ATCC 13127 / NRRL B-14078)</name>
    <name type="common">Cellvibrio gilvus</name>
    <dbReference type="NCBI Taxonomy" id="593907"/>
    <lineage>
        <taxon>Bacteria</taxon>
        <taxon>Bacillati</taxon>
        <taxon>Actinomycetota</taxon>
        <taxon>Actinomycetes</taxon>
        <taxon>Micrococcales</taxon>
        <taxon>Cellulomonadaceae</taxon>
        <taxon>Cellulomonas</taxon>
    </lineage>
</organism>
<dbReference type="EMBL" id="CP002665">
    <property type="protein sequence ID" value="AEI11783.1"/>
    <property type="molecule type" value="Genomic_DNA"/>
</dbReference>
<accession>F8A2C6</accession>
<evidence type="ECO:0000313" key="2">
    <source>
        <dbReference type="EMBL" id="AEI11783.1"/>
    </source>
</evidence>
<evidence type="ECO:0000313" key="3">
    <source>
        <dbReference type="Proteomes" id="UP000000485"/>
    </source>
</evidence>
<dbReference type="SUPFAM" id="SSF55811">
    <property type="entry name" value="Nudix"/>
    <property type="match status" value="1"/>
</dbReference>
<keyword evidence="1" id="KW-1133">Transmembrane helix</keyword>
<evidence type="ECO:0000256" key="1">
    <source>
        <dbReference type="SAM" id="Phobius"/>
    </source>
</evidence>
<dbReference type="AlphaFoldDB" id="F8A2C6"/>
<sequence>MLAVLIDVSTVAATVLALVVLVVGSLRWVRSRAASTWRRTVQKSLRGARHVDPDRLRAMRERATGHGSLDRDAAQEVSDILGLFRHAPSFLVGHGPDAALLPAEAEDLRDAYRRYAATLSRRGSHPWGDHQIALARDVAEVVQSAIDGVPSGHPGPDPDPTVLTLVGTGFRLDLVRTPGPCDVAVAYRATPHPESESAVDQPPAVLGRSYDGWLPWLTGTRLETDATNGRPRLHLAFSQTTYYRFRGINAARLAQWGDQPATLPPTGLLTLSCTPVDAGGRLLLSRRDERLEHRPGAVSAFATGNLDLRARRKVGHDFDAMGLPDPIRAIAREVREETGTLVSHTDVHAVGLAQVWSHQDRGTWVLSCTTQLSATWQDVVARFRQGDPVEGSWEVGRDLLVLDLPDDVPGVAAVVHGLATASDVVPHVVADVVAIAVSRGLERSELGDAILARAGHDDASALRAALVEVPIERPFARRRA</sequence>
<dbReference type="KEGG" id="cga:Celgi_1264"/>
<dbReference type="RefSeq" id="WP_013883302.1">
    <property type="nucleotide sequence ID" value="NC_015671.1"/>
</dbReference>